<proteinExistence type="predicted"/>
<dbReference type="EMBL" id="JALLPB020000119">
    <property type="protein sequence ID" value="KAL3817096.1"/>
    <property type="molecule type" value="Genomic_DNA"/>
</dbReference>
<comment type="caution">
    <text evidence="1">The sequence shown here is derived from an EMBL/GenBank/DDBJ whole genome shotgun (WGS) entry which is preliminary data.</text>
</comment>
<organism evidence="1 2">
    <name type="scientific">Cyclostephanos tholiformis</name>
    <dbReference type="NCBI Taxonomy" id="382380"/>
    <lineage>
        <taxon>Eukaryota</taxon>
        <taxon>Sar</taxon>
        <taxon>Stramenopiles</taxon>
        <taxon>Ochrophyta</taxon>
        <taxon>Bacillariophyta</taxon>
        <taxon>Coscinodiscophyceae</taxon>
        <taxon>Thalassiosirophycidae</taxon>
        <taxon>Stephanodiscales</taxon>
        <taxon>Stephanodiscaceae</taxon>
        <taxon>Cyclostephanos</taxon>
    </lineage>
</organism>
<protein>
    <submittedName>
        <fullName evidence="1">Uncharacterized protein</fullName>
    </submittedName>
</protein>
<dbReference type="Proteomes" id="UP001530377">
    <property type="component" value="Unassembled WGS sequence"/>
</dbReference>
<dbReference type="AlphaFoldDB" id="A0ABD3RY13"/>
<evidence type="ECO:0000313" key="1">
    <source>
        <dbReference type="EMBL" id="KAL3817096.1"/>
    </source>
</evidence>
<name>A0ABD3RY13_9STRA</name>
<evidence type="ECO:0000313" key="2">
    <source>
        <dbReference type="Proteomes" id="UP001530377"/>
    </source>
</evidence>
<sequence>MSSYNHSSVAITNGLTTSYDSNSQPAVRTAQPTVVEFRNSGGHRRGWLSSLLVKLSCPWRNTTSASVHFHAQQVQDSIHVMLKHDRDARKRNGQPVNGYKPREPLPVRLTVARIQVSEDD</sequence>
<gene>
    <name evidence="1" type="ORF">ACHAXA_009927</name>
</gene>
<keyword evidence="2" id="KW-1185">Reference proteome</keyword>
<reference evidence="1 2" key="1">
    <citation type="submission" date="2024-10" db="EMBL/GenBank/DDBJ databases">
        <title>Updated reference genomes for cyclostephanoid diatoms.</title>
        <authorList>
            <person name="Roberts W.R."/>
            <person name="Alverson A.J."/>
        </authorList>
    </citation>
    <scope>NUCLEOTIDE SEQUENCE [LARGE SCALE GENOMIC DNA]</scope>
    <source>
        <strain evidence="1 2">AJA228-03</strain>
    </source>
</reference>
<accession>A0ABD3RY13</accession>